<sequence length="132" mass="15141">MSEVVEFLSNVKTFYIATVDGDKPRVRPFGIAIEHEGKIYFVTNNQKAVYRQLKANPNFEVSATDKDGRWIRLAGKAVFEDNIEVKKKAFEISQNLANIYKTPDNPIFEVFYISEGEAVLYSFNNEPKKLKV</sequence>
<dbReference type="Gene3D" id="2.30.110.10">
    <property type="entry name" value="Electron Transport, Fmn-binding Protein, Chain A"/>
    <property type="match status" value="1"/>
</dbReference>
<dbReference type="SUPFAM" id="SSF50475">
    <property type="entry name" value="FMN-binding split barrel"/>
    <property type="match status" value="1"/>
</dbReference>
<evidence type="ECO:0000259" key="1">
    <source>
        <dbReference type="Pfam" id="PF01243"/>
    </source>
</evidence>
<proteinExistence type="predicted"/>
<dbReference type="OrthoDB" id="9792542at2"/>
<dbReference type="Proteomes" id="UP000005435">
    <property type="component" value="Chromosome"/>
</dbReference>
<evidence type="ECO:0000313" key="3">
    <source>
        <dbReference type="Proteomes" id="UP000005435"/>
    </source>
</evidence>
<dbReference type="HOGENOM" id="CLU_137964_2_0_9"/>
<dbReference type="InterPro" id="IPR011576">
    <property type="entry name" value="Pyridox_Oxase_N"/>
</dbReference>
<dbReference type="KEGG" id="ccl:Clocl_2145"/>
<reference evidence="2 3" key="2">
    <citation type="journal article" date="2012" name="Stand. Genomic Sci.">
        <title>Complete Genome Sequence of Clostridium clariflavum DSM 19732.</title>
        <authorList>
            <person name="Izquierdo J.A."/>
            <person name="Goodwin L."/>
            <person name="Davenport K.W."/>
            <person name="Teshima H."/>
            <person name="Bruce D."/>
            <person name="Detter C."/>
            <person name="Tapia R."/>
            <person name="Han S."/>
            <person name="Land M."/>
            <person name="Hauser L."/>
            <person name="Jeffries C.D."/>
            <person name="Han J."/>
            <person name="Pitluck S."/>
            <person name="Nolan M."/>
            <person name="Chen A."/>
            <person name="Huntemann M."/>
            <person name="Mavromatis K."/>
            <person name="Mikhailova N."/>
            <person name="Liolios K."/>
            <person name="Woyke T."/>
            <person name="Lynd L.R."/>
        </authorList>
    </citation>
    <scope>NUCLEOTIDE SEQUENCE [LARGE SCALE GENOMIC DNA]</scope>
    <source>
        <strain evidence="3">DSM 19732 / NBRC 101661 / EBR45</strain>
    </source>
</reference>
<dbReference type="PANTHER" id="PTHR34818:SF1">
    <property type="entry name" value="PROTEIN BLI-3"/>
    <property type="match status" value="1"/>
</dbReference>
<name>G8LX48_ACECE</name>
<dbReference type="InterPro" id="IPR052917">
    <property type="entry name" value="Stress-Dev_Protein"/>
</dbReference>
<reference evidence="3" key="1">
    <citation type="submission" date="2011-12" db="EMBL/GenBank/DDBJ databases">
        <title>Complete sequence of Clostridium clariflavum DSM 19732.</title>
        <authorList>
            <consortium name="US DOE Joint Genome Institute"/>
            <person name="Lucas S."/>
            <person name="Han J."/>
            <person name="Lapidus A."/>
            <person name="Cheng J.-F."/>
            <person name="Goodwin L."/>
            <person name="Pitluck S."/>
            <person name="Peters L."/>
            <person name="Teshima H."/>
            <person name="Detter J.C."/>
            <person name="Han C."/>
            <person name="Tapia R."/>
            <person name="Land M."/>
            <person name="Hauser L."/>
            <person name="Kyrpides N."/>
            <person name="Ivanova N."/>
            <person name="Pagani I."/>
            <person name="Kitzmiller T."/>
            <person name="Lynd L."/>
            <person name="Izquierdo J."/>
            <person name="Woyke T."/>
        </authorList>
    </citation>
    <scope>NUCLEOTIDE SEQUENCE [LARGE SCALE GENOMIC DNA]</scope>
    <source>
        <strain evidence="3">DSM 19732 / NBRC 101661 / EBR45</strain>
    </source>
</reference>
<dbReference type="RefSeq" id="WP_014255318.1">
    <property type="nucleotide sequence ID" value="NC_016627.1"/>
</dbReference>
<feature type="domain" description="Pyridoxamine 5'-phosphate oxidase N-terminal" evidence="1">
    <location>
        <begin position="3"/>
        <end position="89"/>
    </location>
</feature>
<gene>
    <name evidence="2" type="ordered locus">Clocl_2145</name>
</gene>
<dbReference type="eggNOG" id="COG5015">
    <property type="taxonomic scope" value="Bacteria"/>
</dbReference>
<dbReference type="EMBL" id="CP003065">
    <property type="protein sequence ID" value="AEV68739.1"/>
    <property type="molecule type" value="Genomic_DNA"/>
</dbReference>
<accession>G8LX48</accession>
<dbReference type="PANTHER" id="PTHR34818">
    <property type="entry name" value="PROTEIN BLI-3"/>
    <property type="match status" value="1"/>
</dbReference>
<evidence type="ECO:0000313" key="2">
    <source>
        <dbReference type="EMBL" id="AEV68739.1"/>
    </source>
</evidence>
<dbReference type="AlphaFoldDB" id="G8LX48"/>
<dbReference type="Pfam" id="PF01243">
    <property type="entry name" value="PNPOx_N"/>
    <property type="match status" value="1"/>
</dbReference>
<organism evidence="2 3">
    <name type="scientific">Acetivibrio clariflavus (strain DSM 19732 / NBRC 101661 / EBR45)</name>
    <name type="common">Clostridium clariflavum</name>
    <dbReference type="NCBI Taxonomy" id="720554"/>
    <lineage>
        <taxon>Bacteria</taxon>
        <taxon>Bacillati</taxon>
        <taxon>Bacillota</taxon>
        <taxon>Clostridia</taxon>
        <taxon>Eubacteriales</taxon>
        <taxon>Oscillospiraceae</taxon>
        <taxon>Acetivibrio</taxon>
    </lineage>
</organism>
<dbReference type="InterPro" id="IPR012349">
    <property type="entry name" value="Split_barrel_FMN-bd"/>
</dbReference>
<keyword evidence="3" id="KW-1185">Reference proteome</keyword>
<protein>
    <recommendedName>
        <fullName evidence="1">Pyridoxamine 5'-phosphate oxidase N-terminal domain-containing protein</fullName>
    </recommendedName>
</protein>